<organism evidence="2 3">
    <name type="scientific">Caerostris darwini</name>
    <dbReference type="NCBI Taxonomy" id="1538125"/>
    <lineage>
        <taxon>Eukaryota</taxon>
        <taxon>Metazoa</taxon>
        <taxon>Ecdysozoa</taxon>
        <taxon>Arthropoda</taxon>
        <taxon>Chelicerata</taxon>
        <taxon>Arachnida</taxon>
        <taxon>Araneae</taxon>
        <taxon>Araneomorphae</taxon>
        <taxon>Entelegynae</taxon>
        <taxon>Araneoidea</taxon>
        <taxon>Araneidae</taxon>
        <taxon>Caerostris</taxon>
    </lineage>
</organism>
<dbReference type="Proteomes" id="UP001054837">
    <property type="component" value="Unassembled WGS sequence"/>
</dbReference>
<gene>
    <name evidence="1" type="ORF">CDAR_174361</name>
    <name evidence="2" type="ORF">CDAR_174371</name>
</gene>
<dbReference type="AlphaFoldDB" id="A0AAV4PFT3"/>
<evidence type="ECO:0000313" key="2">
    <source>
        <dbReference type="EMBL" id="GIX95400.1"/>
    </source>
</evidence>
<keyword evidence="3" id="KW-1185">Reference proteome</keyword>
<accession>A0AAV4PFT3</accession>
<evidence type="ECO:0000313" key="3">
    <source>
        <dbReference type="Proteomes" id="UP001054837"/>
    </source>
</evidence>
<comment type="caution">
    <text evidence="2">The sequence shown here is derived from an EMBL/GenBank/DDBJ whole genome shotgun (WGS) entry which is preliminary data.</text>
</comment>
<evidence type="ECO:0000313" key="1">
    <source>
        <dbReference type="EMBL" id="GIX95398.1"/>
    </source>
</evidence>
<dbReference type="EMBL" id="BPLQ01002737">
    <property type="protein sequence ID" value="GIX95398.1"/>
    <property type="molecule type" value="Genomic_DNA"/>
</dbReference>
<dbReference type="EMBL" id="BPLQ01002737">
    <property type="protein sequence ID" value="GIX95400.1"/>
    <property type="molecule type" value="Genomic_DNA"/>
</dbReference>
<reference evidence="2 3" key="1">
    <citation type="submission" date="2021-06" db="EMBL/GenBank/DDBJ databases">
        <title>Caerostris darwini draft genome.</title>
        <authorList>
            <person name="Kono N."/>
            <person name="Arakawa K."/>
        </authorList>
    </citation>
    <scope>NUCLEOTIDE SEQUENCE [LARGE SCALE GENOMIC DNA]</scope>
</reference>
<protein>
    <submittedName>
        <fullName evidence="2">Uncharacterized protein</fullName>
    </submittedName>
</protein>
<sequence length="115" mass="13808">MEQLNKQIEIHDYSPEKRELQLAQYSKPIEINKSLLAHCNFIPDTSRRDRFYGYRFDLGSDDFFYESIICDVLCYWLVENNVPFVRMKLFEVQKEQNIGQAPCHFFPTPSTFWPM</sequence>
<proteinExistence type="predicted"/>
<name>A0AAV4PFT3_9ARAC</name>